<name>A0A2H0A9X4_9BACT</name>
<evidence type="ECO:0000256" key="1">
    <source>
        <dbReference type="SAM" id="Coils"/>
    </source>
</evidence>
<dbReference type="InterPro" id="IPR007172">
    <property type="entry name" value="DUF374"/>
</dbReference>
<dbReference type="CDD" id="cd07983">
    <property type="entry name" value="LPLAT_DUF374-like"/>
    <property type="match status" value="1"/>
</dbReference>
<keyword evidence="2" id="KW-0472">Membrane</keyword>
<keyword evidence="2" id="KW-0812">Transmembrane</keyword>
<organism evidence="4 5">
    <name type="scientific">Candidatus Desantisbacteria bacterium CG23_combo_of_CG06-09_8_20_14_all_40_23</name>
    <dbReference type="NCBI Taxonomy" id="1974550"/>
    <lineage>
        <taxon>Bacteria</taxon>
        <taxon>Candidatus Desantisiibacteriota</taxon>
    </lineage>
</organism>
<feature type="domain" description="DUF374" evidence="3">
    <location>
        <begin position="64"/>
        <end position="127"/>
    </location>
</feature>
<protein>
    <recommendedName>
        <fullName evidence="3">DUF374 domain-containing protein</fullName>
    </recommendedName>
</protein>
<dbReference type="AlphaFoldDB" id="A0A2H0A9X4"/>
<keyword evidence="2" id="KW-1133">Transmembrane helix</keyword>
<keyword evidence="1" id="KW-0175">Coiled coil</keyword>
<evidence type="ECO:0000256" key="2">
    <source>
        <dbReference type="SAM" id="Phobius"/>
    </source>
</evidence>
<dbReference type="Pfam" id="PF04028">
    <property type="entry name" value="DUF374"/>
    <property type="match status" value="1"/>
</dbReference>
<dbReference type="EMBL" id="PCSH01000020">
    <property type="protein sequence ID" value="PIP42183.1"/>
    <property type="molecule type" value="Genomic_DNA"/>
</dbReference>
<sequence>MLKQTKEKILHVILPLLAVIFIRLLFRTIRLRVVGEELLEGISGGVIYAFWHGQQFLLVPYMSQRDIILMSSLSNDGEYQARILQRFGYKIVRGSSTKGGMRGLIGLIKGIRDGHDCGLAVDGPTGPIYEPKEGIIALARKTGASIVPLSSASRHKWTFEAAWDKYILPKPFSRGVIAFGQPYKPEKNTSVQQECDILRERLNALSSEAEEIQGE</sequence>
<dbReference type="Proteomes" id="UP000231067">
    <property type="component" value="Unassembled WGS sequence"/>
</dbReference>
<comment type="caution">
    <text evidence="4">The sequence shown here is derived from an EMBL/GenBank/DDBJ whole genome shotgun (WGS) entry which is preliminary data.</text>
</comment>
<reference evidence="4 5" key="1">
    <citation type="submission" date="2017-09" db="EMBL/GenBank/DDBJ databases">
        <title>Depth-based differentiation of microbial function through sediment-hosted aquifers and enrichment of novel symbionts in the deep terrestrial subsurface.</title>
        <authorList>
            <person name="Probst A.J."/>
            <person name="Ladd B."/>
            <person name="Jarett J.K."/>
            <person name="Geller-Mcgrath D.E."/>
            <person name="Sieber C.M."/>
            <person name="Emerson J.B."/>
            <person name="Anantharaman K."/>
            <person name="Thomas B.C."/>
            <person name="Malmstrom R."/>
            <person name="Stieglmeier M."/>
            <person name="Klingl A."/>
            <person name="Woyke T."/>
            <person name="Ryan C.M."/>
            <person name="Banfield J.F."/>
        </authorList>
    </citation>
    <scope>NUCLEOTIDE SEQUENCE [LARGE SCALE GENOMIC DNA]</scope>
    <source>
        <strain evidence="4">CG23_combo_of_CG06-09_8_20_14_all_40_23</strain>
    </source>
</reference>
<gene>
    <name evidence="4" type="ORF">COX18_01270</name>
</gene>
<feature type="transmembrane region" description="Helical" evidence="2">
    <location>
        <begin position="9"/>
        <end position="26"/>
    </location>
</feature>
<accession>A0A2H0A9X4</accession>
<evidence type="ECO:0000313" key="5">
    <source>
        <dbReference type="Proteomes" id="UP000231067"/>
    </source>
</evidence>
<feature type="coiled-coil region" evidence="1">
    <location>
        <begin position="188"/>
        <end position="215"/>
    </location>
</feature>
<evidence type="ECO:0000259" key="3">
    <source>
        <dbReference type="Pfam" id="PF04028"/>
    </source>
</evidence>
<proteinExistence type="predicted"/>
<evidence type="ECO:0000313" key="4">
    <source>
        <dbReference type="EMBL" id="PIP42183.1"/>
    </source>
</evidence>